<accession>A0A7X4GXT6</accession>
<dbReference type="RefSeq" id="WP_161049275.1">
    <property type="nucleotide sequence ID" value="NZ_WWCR01000003.1"/>
</dbReference>
<comment type="caution">
    <text evidence="1">The sequence shown here is derived from an EMBL/GenBank/DDBJ whole genome shotgun (WGS) entry which is preliminary data.</text>
</comment>
<gene>
    <name evidence="1" type="ORF">GTP56_05345</name>
</gene>
<reference evidence="1 2" key="1">
    <citation type="submission" date="2019-12" db="EMBL/GenBank/DDBJ databases">
        <title>Novel species isolated from a subtropical stream in China.</title>
        <authorList>
            <person name="Lu H."/>
        </authorList>
    </citation>
    <scope>NUCLEOTIDE SEQUENCE [LARGE SCALE GENOMIC DNA]</scope>
    <source>
        <strain evidence="1 2">FT134W</strain>
    </source>
</reference>
<dbReference type="Proteomes" id="UP000469734">
    <property type="component" value="Unassembled WGS sequence"/>
</dbReference>
<proteinExistence type="predicted"/>
<evidence type="ECO:0000313" key="2">
    <source>
        <dbReference type="Proteomes" id="UP000469734"/>
    </source>
</evidence>
<protein>
    <submittedName>
        <fullName evidence="1">Uncharacterized protein</fullName>
    </submittedName>
</protein>
<name>A0A7X4GXT6_9BURK</name>
<sequence length="375" mass="41429">MLPNQSLPSAILLGLDAQRPAVRIAPLAETERARAENSLPLNEGLAGRLSAALQAVPGVLVEEGHRGKRLMEVVIDGELVRGKDGASFRAWAVGADNKISEHAKLYEAENLQSLVNTAAVWQVASIVVAQKHLADISKKLDVIREILQEVVHFLDDGRRAQVTGTYEYLQQAASAIGKGELSPAIRNELESCDRQLIQIQHHLQQELERRCMQDLEHKEFAGTAEMEKEAVAKYEKLKSLVKDFRLTLKTRVLVWYMISLHPGESALKGAKMEGLMRSIDEVEKQLATIHTSVDRDCDKFTSLWNKGVTLDIRKTNVREAAQALASDLSEAASHANADVTGAHLSLLELDKPTHLFFEVTNGKVGQFSLESRAPK</sequence>
<organism evidence="1 2">
    <name type="scientific">Duganella margarita</name>
    <dbReference type="NCBI Taxonomy" id="2692170"/>
    <lineage>
        <taxon>Bacteria</taxon>
        <taxon>Pseudomonadati</taxon>
        <taxon>Pseudomonadota</taxon>
        <taxon>Betaproteobacteria</taxon>
        <taxon>Burkholderiales</taxon>
        <taxon>Oxalobacteraceae</taxon>
        <taxon>Telluria group</taxon>
        <taxon>Duganella</taxon>
    </lineage>
</organism>
<dbReference type="EMBL" id="WWCR01000003">
    <property type="protein sequence ID" value="MYM71621.1"/>
    <property type="molecule type" value="Genomic_DNA"/>
</dbReference>
<evidence type="ECO:0000313" key="1">
    <source>
        <dbReference type="EMBL" id="MYM71621.1"/>
    </source>
</evidence>
<dbReference type="AlphaFoldDB" id="A0A7X4GXT6"/>